<protein>
    <submittedName>
        <fullName evidence="2">Protein phosphatase inhibitor protein</fullName>
    </submittedName>
</protein>
<keyword evidence="2" id="KW-0650">Protein phosphatase inhibitor</keyword>
<dbReference type="Proteomes" id="UP000823046">
    <property type="component" value="Unassembled WGS sequence"/>
</dbReference>
<feature type="region of interest" description="Disordered" evidence="1">
    <location>
        <begin position="105"/>
        <end position="132"/>
    </location>
</feature>
<feature type="compositionally biased region" description="Polar residues" evidence="1">
    <location>
        <begin position="109"/>
        <end position="119"/>
    </location>
</feature>
<dbReference type="InterPro" id="IPR011107">
    <property type="entry name" value="PPI_Ypi1"/>
</dbReference>
<feature type="compositionally biased region" description="Polar residues" evidence="1">
    <location>
        <begin position="25"/>
        <end position="44"/>
    </location>
</feature>
<name>A0ABQ7J9Y6_9APIC</name>
<evidence type="ECO:0000313" key="2">
    <source>
        <dbReference type="EMBL" id="KAF8820739.1"/>
    </source>
</evidence>
<reference evidence="2 3" key="1">
    <citation type="journal article" date="2020" name="bioRxiv">
        <title>Metabolic contributions of an alphaproteobacterial endosymbiont in the apicomplexan Cardiosporidium cionae.</title>
        <authorList>
            <person name="Hunter E.S."/>
            <person name="Paight C.J."/>
            <person name="Lane C.E."/>
        </authorList>
    </citation>
    <scope>NUCLEOTIDE SEQUENCE [LARGE SCALE GENOMIC DNA]</scope>
    <source>
        <strain evidence="2">ESH_2018</strain>
    </source>
</reference>
<gene>
    <name evidence="2" type="ORF">IE077_002857</name>
</gene>
<dbReference type="GO" id="GO:0004864">
    <property type="term" value="F:protein phosphatase inhibitor activity"/>
    <property type="evidence" value="ECO:0007669"/>
    <property type="project" value="UniProtKB-KW"/>
</dbReference>
<organism evidence="2 3">
    <name type="scientific">Cardiosporidium cionae</name>
    <dbReference type="NCBI Taxonomy" id="476202"/>
    <lineage>
        <taxon>Eukaryota</taxon>
        <taxon>Sar</taxon>
        <taxon>Alveolata</taxon>
        <taxon>Apicomplexa</taxon>
        <taxon>Aconoidasida</taxon>
        <taxon>Nephromycida</taxon>
        <taxon>Cardiosporidium</taxon>
    </lineage>
</organism>
<dbReference type="PANTHER" id="PTHR20835">
    <property type="entry name" value="E3 UBIQUITIN-PROTEIN LIGASE PPP1R11-RELATED"/>
    <property type="match status" value="1"/>
</dbReference>
<comment type="caution">
    <text evidence="2">The sequence shown here is derived from an EMBL/GenBank/DDBJ whole genome shotgun (WGS) entry which is preliminary data.</text>
</comment>
<evidence type="ECO:0000313" key="3">
    <source>
        <dbReference type="Proteomes" id="UP000823046"/>
    </source>
</evidence>
<evidence type="ECO:0000256" key="1">
    <source>
        <dbReference type="SAM" id="MobiDB-lite"/>
    </source>
</evidence>
<proteinExistence type="predicted"/>
<dbReference type="Pfam" id="PF07491">
    <property type="entry name" value="PPI_Ypi1"/>
    <property type="match status" value="1"/>
</dbReference>
<feature type="region of interest" description="Disordered" evidence="1">
    <location>
        <begin position="24"/>
        <end position="67"/>
    </location>
</feature>
<keyword evidence="3" id="KW-1185">Reference proteome</keyword>
<sequence length="132" mass="14256">MAANRRLARSAASSVACSVFEHSNEQSSNLSPATSHSIQNSSSLLREGSPNASAPSGSAAEKSGRSLHILKLKPDKCVRWEEGTVDNENMDKQTSKSCCIFHKSRRFGESSTESSCAENSDSDQECKEDSQQ</sequence>
<dbReference type="PANTHER" id="PTHR20835:SF0">
    <property type="entry name" value="E3 UBIQUITIN-PROTEIN LIGASE PPP1R11"/>
    <property type="match status" value="1"/>
</dbReference>
<dbReference type="EMBL" id="JADAQX010000313">
    <property type="protein sequence ID" value="KAF8820739.1"/>
    <property type="molecule type" value="Genomic_DNA"/>
</dbReference>
<feature type="compositionally biased region" description="Low complexity" evidence="1">
    <location>
        <begin position="48"/>
        <end position="60"/>
    </location>
</feature>
<accession>A0ABQ7J9Y6</accession>